<dbReference type="GO" id="GO:0005669">
    <property type="term" value="C:transcription factor TFIID complex"/>
    <property type="evidence" value="ECO:0007669"/>
    <property type="project" value="TreeGrafter"/>
</dbReference>
<proteinExistence type="predicted"/>
<keyword evidence="7" id="KW-1185">Reference proteome</keyword>
<dbReference type="GO" id="GO:0002039">
    <property type="term" value="F:p53 binding"/>
    <property type="evidence" value="ECO:0007669"/>
    <property type="project" value="TreeGrafter"/>
</dbReference>
<dbReference type="PANTHER" id="PTHR46452:SF1">
    <property type="entry name" value="TRANSCRIPTION INITIATION FACTOR TFIID SUBUNIT 3"/>
    <property type="match status" value="1"/>
</dbReference>
<name>A0A1A9X556_9MUSC</name>
<dbReference type="InterPro" id="IPR009072">
    <property type="entry name" value="Histone-fold"/>
</dbReference>
<dbReference type="InterPro" id="IPR006565">
    <property type="entry name" value="BTP"/>
</dbReference>
<dbReference type="GO" id="GO:0046982">
    <property type="term" value="F:protein heterodimerization activity"/>
    <property type="evidence" value="ECO:0007669"/>
    <property type="project" value="InterPro"/>
</dbReference>
<feature type="domain" description="Bromodomain associated" evidence="5">
    <location>
        <begin position="3"/>
        <end position="79"/>
    </location>
</feature>
<evidence type="ECO:0000256" key="4">
    <source>
        <dbReference type="ARBA" id="ARBA00023242"/>
    </source>
</evidence>
<dbReference type="VEuPathDB" id="VectorBase:GBRI044612"/>
<evidence type="ECO:0000256" key="3">
    <source>
        <dbReference type="ARBA" id="ARBA00023163"/>
    </source>
</evidence>
<dbReference type="GO" id="GO:0045944">
    <property type="term" value="P:positive regulation of transcription by RNA polymerase II"/>
    <property type="evidence" value="ECO:0007669"/>
    <property type="project" value="TreeGrafter"/>
</dbReference>
<evidence type="ECO:0000259" key="5">
    <source>
        <dbReference type="SMART" id="SM00576"/>
    </source>
</evidence>
<organism evidence="6 7">
    <name type="scientific">Glossina brevipalpis</name>
    <dbReference type="NCBI Taxonomy" id="37001"/>
    <lineage>
        <taxon>Eukaryota</taxon>
        <taxon>Metazoa</taxon>
        <taxon>Ecdysozoa</taxon>
        <taxon>Arthropoda</taxon>
        <taxon>Hexapoda</taxon>
        <taxon>Insecta</taxon>
        <taxon>Pterygota</taxon>
        <taxon>Neoptera</taxon>
        <taxon>Endopterygota</taxon>
        <taxon>Diptera</taxon>
        <taxon>Brachycera</taxon>
        <taxon>Muscomorpha</taxon>
        <taxon>Hippoboscoidea</taxon>
        <taxon>Glossinidae</taxon>
        <taxon>Glossina</taxon>
    </lineage>
</organism>
<dbReference type="Gene3D" id="1.10.20.10">
    <property type="entry name" value="Histone, subunit A"/>
    <property type="match status" value="1"/>
</dbReference>
<accession>A0A1A9X556</accession>
<dbReference type="Pfam" id="PF07524">
    <property type="entry name" value="Bromo_TP"/>
    <property type="match status" value="1"/>
</dbReference>
<evidence type="ECO:0000313" key="6">
    <source>
        <dbReference type="EnsemblMetazoa" id="GBRI044612-PA"/>
    </source>
</evidence>
<keyword evidence="3" id="KW-0804">Transcription</keyword>
<evidence type="ECO:0000313" key="7">
    <source>
        <dbReference type="Proteomes" id="UP000091820"/>
    </source>
</evidence>
<sequence length="105" mass="12225">MSELYMRELLRISVAQICQTVGYNATQAAPLKVLQDFLDKFLKEFTKYLRRQVEHCNRTEPNLNDLALTLSSNNINLEELRDYVDNVGPVPFVIEVPKFPRRIVL</sequence>
<evidence type="ECO:0000256" key="2">
    <source>
        <dbReference type="ARBA" id="ARBA00023015"/>
    </source>
</evidence>
<dbReference type="STRING" id="37001.A0A1A9X556"/>
<dbReference type="PANTHER" id="PTHR46452">
    <property type="entry name" value="TRANSCRIPTION INITIATION FACTOR TFIID SUBUNIT 3"/>
    <property type="match status" value="1"/>
</dbReference>
<reference evidence="6" key="2">
    <citation type="submission" date="2020-05" db="UniProtKB">
        <authorList>
            <consortium name="EnsemblMetazoa"/>
        </authorList>
    </citation>
    <scope>IDENTIFICATION</scope>
    <source>
        <strain evidence="6">IAEA</strain>
    </source>
</reference>
<protein>
    <recommendedName>
        <fullName evidence="5">Bromodomain associated domain-containing protein</fullName>
    </recommendedName>
</protein>
<dbReference type="SMART" id="SM00576">
    <property type="entry name" value="BTP"/>
    <property type="match status" value="1"/>
</dbReference>
<evidence type="ECO:0000256" key="1">
    <source>
        <dbReference type="ARBA" id="ARBA00004123"/>
    </source>
</evidence>
<dbReference type="Proteomes" id="UP000091820">
    <property type="component" value="Unassembled WGS sequence"/>
</dbReference>
<comment type="subcellular location">
    <subcellularLocation>
        <location evidence="1">Nucleus</location>
    </subcellularLocation>
</comment>
<dbReference type="EnsemblMetazoa" id="GBRI044612-RA">
    <property type="protein sequence ID" value="GBRI044612-PA"/>
    <property type="gene ID" value="GBRI044612"/>
</dbReference>
<dbReference type="AlphaFoldDB" id="A0A1A9X556"/>
<keyword evidence="2" id="KW-0805">Transcription regulation</keyword>
<reference evidence="7" key="1">
    <citation type="submission" date="2014-03" db="EMBL/GenBank/DDBJ databases">
        <authorList>
            <person name="Aksoy S."/>
            <person name="Warren W."/>
            <person name="Wilson R.K."/>
        </authorList>
    </citation>
    <scope>NUCLEOTIDE SEQUENCE [LARGE SCALE GENOMIC DNA]</scope>
    <source>
        <strain evidence="7">IAEA</strain>
    </source>
</reference>
<keyword evidence="4" id="KW-0539">Nucleus</keyword>